<sequence length="1425" mass="164198">MPTQLFHHLDFNPNYDITQNGVEKLAPCKYKIAYASDASTDHLNLRLRMKEFRIWNKAMSIVDLQEYDRTTLPLRFPSLVVLIKMNNLDFNDEITGKSNFKSDFKDYKIKYDNQTRNNCPLGMRQMMGGSPSGVCEYMRGKTIVYEGSDKLTINFESTIEKLQQDQELDFTLIFMLNSYFTKDLTWLPEYKYIFDMVQIGDNIVFQTLDFYRFLIIYTSQLTGDTQTAEYFHGAGTINYVINFLLSQNQIHIFQEGASIMKIQIQSADEITAIKTISFGYYVSLQSEQRIQVSGVRVFYPTLNSSYSNYYEQSYQRFYMSQVYLFDYIKGQISLPSLSYSYLALWQSGCIGGMNMESSFMQGCLPKAELFLYNTRIQYSFANKINFKWQFSTGLWYKPIKLRQVDSSFYNYFYQLLGIIAFGPQYQIDKMKFCVLTIKGLQKSKVYTCFDRLIIQEGQWYGITAVKQNKGFWQIYNSNINIGQAEDSMESQSGLLSQIAMGDFQSAGITMKLKNVFGIAKELLDEDVGRTFYDSSLYGNTIDSRYIYQGSDGKIIWGQIQNQGYPSVIQGLVSFYVGSENAANTFTGYLRHIKVFKRFLSFGQSFQILHHKTGIINNMNYYNLAASYPFTEPIGNFIREQVSGEFKIIIDTQQHEYISYPSLPIMCDGDFQYSNRGYCQEQFQMQIQNRIYMDLDLARDSLLLQQSLNNAPFMKIAGGIGDKYLNNWMQFKYPNRIVQYQQAGKINFDERGKKNVIINTALDTSLINFAFKSSTGTVVPKNKDLSILIGYFKLDESAGTNLYNTATHVKSQRIIQLSDGIIKWIYETALSNQVQAFVPIKCNEHFSQQVDQHCESWNQCNTNCFNSQECKDQDYVNCMNKPSVLFQYSESDDYYLDCFQDCSQCNEPWVNNCNKCLDSNLYQNTCIFVCPKNTYVVYDADLDQNMCLPCNRPLCVCDEIDINACYRCIEDSNGLFIKSPIPDCILACGEGTYYDQIQQTCTPCSYQCSTCTGSTNGECQSCKEKFIYIDGKCFIPECPTNQYLNLTIMDCIDCDKSCESCTGPGPNQCVKCASEYDIYQTKCTNCDQIPGFKSPMIENQCSEICGDGKQKGQNECDDGNFQNGDGCDENCMIESGFSCENSICQQLEPPKLIIQSYTNELIIFTFNYQMTAELGPLTKNDIGLLIKLPDNTLKNITWTGNIDQESIRKNKYSLQIKIQYSLKGDEVLIIKLLSNKLRPQNQGVPIPIYQQATIKVQPYEYRNEERSALLMEMVAQAKTVLISALSSNMIAQILMQGTMGQMFEMINTLQILYYMPLIQVYYPQDLRDFLDFLSTSNFNIPVPGISDPESFINNLIDEKQYNEQAFNQAFYDFGIQGTVFVLQYKSKLVLWFIQSQIMIWFMLLTYIYRRNDMQLFRIIFSLVLSD</sequence>
<keyword evidence="4" id="KW-1133">Transmembrane helix</keyword>
<keyword evidence="1" id="KW-0732">Signal</keyword>
<keyword evidence="3" id="KW-1015">Disulfide bond</keyword>
<dbReference type="SMART" id="SM00261">
    <property type="entry name" value="FU"/>
    <property type="match status" value="4"/>
</dbReference>
<dbReference type="OrthoDB" id="300641at2759"/>
<dbReference type="InterPro" id="IPR011936">
    <property type="entry name" value="Myxo_disulph_rpt"/>
</dbReference>
<accession>A0A078B009</accession>
<dbReference type="InterPro" id="IPR009030">
    <property type="entry name" value="Growth_fac_rcpt_cys_sf"/>
</dbReference>
<evidence type="ECO:0000256" key="2">
    <source>
        <dbReference type="ARBA" id="ARBA00022737"/>
    </source>
</evidence>
<dbReference type="CDD" id="cd00064">
    <property type="entry name" value="FU"/>
    <property type="match status" value="2"/>
</dbReference>
<dbReference type="SUPFAM" id="SSF57184">
    <property type="entry name" value="Growth factor receptor domain"/>
    <property type="match status" value="1"/>
</dbReference>
<dbReference type="NCBIfam" id="TIGR02232">
    <property type="entry name" value="myxo_disulf_rpt"/>
    <property type="match status" value="1"/>
</dbReference>
<evidence type="ECO:0000256" key="4">
    <source>
        <dbReference type="SAM" id="Phobius"/>
    </source>
</evidence>
<evidence type="ECO:0000313" key="5">
    <source>
        <dbReference type="EMBL" id="CDW87671.1"/>
    </source>
</evidence>
<reference evidence="5 6" key="1">
    <citation type="submission" date="2014-06" db="EMBL/GenBank/DDBJ databases">
        <authorList>
            <person name="Swart Estienne"/>
        </authorList>
    </citation>
    <scope>NUCLEOTIDE SEQUENCE [LARGE SCALE GENOMIC DNA]</scope>
    <source>
        <strain evidence="5 6">130c</strain>
    </source>
</reference>
<evidence type="ECO:0008006" key="7">
    <source>
        <dbReference type="Google" id="ProtNLM"/>
    </source>
</evidence>
<dbReference type="InterPro" id="IPR006212">
    <property type="entry name" value="Furin_repeat"/>
</dbReference>
<keyword evidence="2" id="KW-0677">Repeat</keyword>
<gene>
    <name evidence="5" type="primary">Contig14334.g15275</name>
    <name evidence="5" type="ORF">STYLEM_16783</name>
</gene>
<evidence type="ECO:0000313" key="6">
    <source>
        <dbReference type="Proteomes" id="UP000039865"/>
    </source>
</evidence>
<dbReference type="InParanoid" id="A0A078B009"/>
<keyword evidence="6" id="KW-1185">Reference proteome</keyword>
<evidence type="ECO:0000256" key="1">
    <source>
        <dbReference type="ARBA" id="ARBA00022729"/>
    </source>
</evidence>
<protein>
    <recommendedName>
        <fullName evidence="7">Insulin-like growth factor binding protein, N-terminal</fullName>
    </recommendedName>
</protein>
<evidence type="ECO:0000256" key="3">
    <source>
        <dbReference type="ARBA" id="ARBA00023157"/>
    </source>
</evidence>
<dbReference type="EMBL" id="CCKQ01015826">
    <property type="protein sequence ID" value="CDW87671.1"/>
    <property type="molecule type" value="Genomic_DNA"/>
</dbReference>
<name>A0A078B009_STYLE</name>
<dbReference type="Proteomes" id="UP000039865">
    <property type="component" value="Unassembled WGS sequence"/>
</dbReference>
<dbReference type="Gene3D" id="2.10.220.10">
    <property type="entry name" value="Hormone Receptor, Insulin-like Growth Factor Receptor 1, Chain A, domain 2"/>
    <property type="match status" value="1"/>
</dbReference>
<feature type="transmembrane region" description="Helical" evidence="4">
    <location>
        <begin position="1387"/>
        <end position="1407"/>
    </location>
</feature>
<organism evidence="5 6">
    <name type="scientific">Stylonychia lemnae</name>
    <name type="common">Ciliate</name>
    <dbReference type="NCBI Taxonomy" id="5949"/>
    <lineage>
        <taxon>Eukaryota</taxon>
        <taxon>Sar</taxon>
        <taxon>Alveolata</taxon>
        <taxon>Ciliophora</taxon>
        <taxon>Intramacronucleata</taxon>
        <taxon>Spirotrichea</taxon>
        <taxon>Stichotrichia</taxon>
        <taxon>Sporadotrichida</taxon>
        <taxon>Oxytrichidae</taxon>
        <taxon>Stylonychinae</taxon>
        <taxon>Stylonychia</taxon>
    </lineage>
</organism>
<keyword evidence="4" id="KW-0472">Membrane</keyword>
<keyword evidence="4" id="KW-0812">Transmembrane</keyword>
<proteinExistence type="predicted"/>